<evidence type="ECO:0000256" key="10">
    <source>
        <dbReference type="ARBA" id="ARBA00023069"/>
    </source>
</evidence>
<dbReference type="Gene3D" id="6.10.140.1060">
    <property type="match status" value="1"/>
</dbReference>
<dbReference type="Gene3D" id="1.20.1270.280">
    <property type="match status" value="1"/>
</dbReference>
<evidence type="ECO:0000256" key="4">
    <source>
        <dbReference type="ARBA" id="ARBA00022701"/>
    </source>
</evidence>
<comment type="subunit">
    <text evidence="15">The I1 inner arm complex (also known as the f dynein complex) is a two-headed isoform composed of two heavy chains (1-alpha and 1-beta), three intermediate chains and three light chains. I1 occupies a specific position proximal to the first radial spoke and repeats every 96 nm along the length of the axoneme.</text>
</comment>
<keyword evidence="13" id="KW-0966">Cell projection</keyword>
<evidence type="ECO:0000256" key="6">
    <source>
        <dbReference type="ARBA" id="ARBA00022741"/>
    </source>
</evidence>
<dbReference type="Gene3D" id="3.20.180.20">
    <property type="entry name" value="Dynein heavy chain, N-terminal domain 2"/>
    <property type="match status" value="1"/>
</dbReference>
<dbReference type="FunFam" id="1.20.1270.280:FF:000005">
    <property type="entry name" value="Dynein axonemal heavy chain 10"/>
    <property type="match status" value="1"/>
</dbReference>
<dbReference type="FunFam" id="1.20.58.1120:FF:000008">
    <property type="entry name" value="Dynein heavy chain 10, axonemal"/>
    <property type="match status" value="1"/>
</dbReference>
<dbReference type="SUPFAM" id="SSF52540">
    <property type="entry name" value="P-loop containing nucleoside triphosphate hydrolases"/>
    <property type="match status" value="4"/>
</dbReference>
<feature type="coiled-coil region" evidence="17">
    <location>
        <begin position="3735"/>
        <end position="3790"/>
    </location>
</feature>
<proteinExistence type="inferred from homology"/>
<evidence type="ECO:0000256" key="1">
    <source>
        <dbReference type="ARBA" id="ARBA00004430"/>
    </source>
</evidence>
<feature type="compositionally biased region" description="Acidic residues" evidence="18">
    <location>
        <begin position="170"/>
        <end position="184"/>
    </location>
</feature>
<feature type="compositionally biased region" description="Polar residues" evidence="18">
    <location>
        <begin position="210"/>
        <end position="225"/>
    </location>
</feature>
<dbReference type="InterPro" id="IPR041228">
    <property type="entry name" value="Dynein_C"/>
</dbReference>
<dbReference type="Gene3D" id="3.40.50.300">
    <property type="entry name" value="P-loop containing nucleotide triphosphate hydrolases"/>
    <property type="match status" value="5"/>
</dbReference>
<gene>
    <name evidence="20" type="ORF">GEV33_010570</name>
</gene>
<evidence type="ECO:0000256" key="14">
    <source>
        <dbReference type="ARBA" id="ARBA00054075"/>
    </source>
</evidence>
<dbReference type="Gene3D" id="3.10.490.20">
    <property type="match status" value="1"/>
</dbReference>
<feature type="compositionally biased region" description="Low complexity" evidence="18">
    <location>
        <begin position="257"/>
        <end position="270"/>
    </location>
</feature>
<feature type="coiled-coil region" evidence="17">
    <location>
        <begin position="3529"/>
        <end position="3570"/>
    </location>
</feature>
<dbReference type="InterPro" id="IPR041466">
    <property type="entry name" value="Dynein_AAA5_ext"/>
</dbReference>
<evidence type="ECO:0000259" key="19">
    <source>
        <dbReference type="SMART" id="SM00382"/>
    </source>
</evidence>
<dbReference type="Gene3D" id="1.10.8.710">
    <property type="match status" value="1"/>
</dbReference>
<dbReference type="GO" id="GO:0060294">
    <property type="term" value="P:cilium movement involved in cell motility"/>
    <property type="evidence" value="ECO:0007669"/>
    <property type="project" value="UniProtKB-ARBA"/>
</dbReference>
<dbReference type="FunFam" id="1.10.287.2620:FF:000002">
    <property type="entry name" value="Dynein heavy chain 2, axonemal"/>
    <property type="match status" value="1"/>
</dbReference>
<reference evidence="20" key="1">
    <citation type="journal article" date="2020" name="J Insects Food Feed">
        <title>The yellow mealworm (Tenebrio molitor) genome: a resource for the emerging insects as food and feed industry.</title>
        <authorList>
            <person name="Eriksson T."/>
            <person name="Andere A."/>
            <person name="Kelstrup H."/>
            <person name="Emery V."/>
            <person name="Picard C."/>
        </authorList>
    </citation>
    <scope>NUCLEOTIDE SEQUENCE</scope>
    <source>
        <strain evidence="20">Stoneville</strain>
        <tissue evidence="20">Whole head</tissue>
    </source>
</reference>
<dbReference type="SMART" id="SM00382">
    <property type="entry name" value="AAA"/>
    <property type="match status" value="4"/>
</dbReference>
<dbReference type="Gene3D" id="1.20.920.20">
    <property type="match status" value="1"/>
</dbReference>
<dbReference type="FunFam" id="3.40.50.300:FF:000049">
    <property type="entry name" value="Dynein, axonemal, heavy chain 5"/>
    <property type="match status" value="1"/>
</dbReference>
<name>A0A8J6HCL8_TENMO</name>
<dbReference type="InterPro" id="IPR041589">
    <property type="entry name" value="DNAH3_AAA_lid_1"/>
</dbReference>
<organism evidence="20 21">
    <name type="scientific">Tenebrio molitor</name>
    <name type="common">Yellow mealworm beetle</name>
    <dbReference type="NCBI Taxonomy" id="7067"/>
    <lineage>
        <taxon>Eukaryota</taxon>
        <taxon>Metazoa</taxon>
        <taxon>Ecdysozoa</taxon>
        <taxon>Arthropoda</taxon>
        <taxon>Hexapoda</taxon>
        <taxon>Insecta</taxon>
        <taxon>Pterygota</taxon>
        <taxon>Neoptera</taxon>
        <taxon>Endopterygota</taxon>
        <taxon>Coleoptera</taxon>
        <taxon>Polyphaga</taxon>
        <taxon>Cucujiformia</taxon>
        <taxon>Tenebrionidae</taxon>
        <taxon>Tenebrio</taxon>
    </lineage>
</organism>
<dbReference type="Pfam" id="PF18198">
    <property type="entry name" value="AAA_lid_11"/>
    <property type="match status" value="1"/>
</dbReference>
<evidence type="ECO:0000256" key="2">
    <source>
        <dbReference type="ARBA" id="ARBA00008887"/>
    </source>
</evidence>
<feature type="compositionally biased region" description="Basic and acidic residues" evidence="18">
    <location>
        <begin position="194"/>
        <end position="209"/>
    </location>
</feature>
<dbReference type="InterPro" id="IPR042219">
    <property type="entry name" value="AAA_lid_11_sf"/>
</dbReference>
<feature type="compositionally biased region" description="Basic residues" evidence="18">
    <location>
        <begin position="96"/>
        <end position="118"/>
    </location>
</feature>
<dbReference type="GO" id="GO:0008569">
    <property type="term" value="F:minus-end-directed microtubule motor activity"/>
    <property type="evidence" value="ECO:0007669"/>
    <property type="project" value="InterPro"/>
</dbReference>
<feature type="compositionally biased region" description="Basic residues" evidence="18">
    <location>
        <begin position="245"/>
        <end position="256"/>
    </location>
</feature>
<dbReference type="Proteomes" id="UP000719412">
    <property type="component" value="Unassembled WGS sequence"/>
</dbReference>
<evidence type="ECO:0000256" key="16">
    <source>
        <dbReference type="ARBA" id="ARBA00077719"/>
    </source>
</evidence>
<evidence type="ECO:0000256" key="11">
    <source>
        <dbReference type="ARBA" id="ARBA00023175"/>
    </source>
</evidence>
<comment type="subcellular location">
    <subcellularLocation>
        <location evidence="1">Cytoplasm</location>
        <location evidence="1">Cytoskeleton</location>
        <location evidence="1">Cilium axoneme</location>
    </subcellularLocation>
</comment>
<dbReference type="Gene3D" id="1.10.8.720">
    <property type="entry name" value="Region D6 of dynein motor"/>
    <property type="match status" value="1"/>
</dbReference>
<dbReference type="FunFam" id="3.40.50.300:FF:000153">
    <property type="entry name" value="Dynein axonemal heavy chain 1"/>
    <property type="match status" value="1"/>
</dbReference>
<dbReference type="Pfam" id="PF08393">
    <property type="entry name" value="DHC_N2"/>
    <property type="match status" value="1"/>
</dbReference>
<evidence type="ECO:0000256" key="5">
    <source>
        <dbReference type="ARBA" id="ARBA00022737"/>
    </source>
</evidence>
<keyword evidence="7" id="KW-0067">ATP-binding</keyword>
<dbReference type="GO" id="GO:0045505">
    <property type="term" value="F:dynein intermediate chain binding"/>
    <property type="evidence" value="ECO:0007669"/>
    <property type="project" value="InterPro"/>
</dbReference>
<dbReference type="Pfam" id="PF18199">
    <property type="entry name" value="Dynein_C"/>
    <property type="match status" value="1"/>
</dbReference>
<dbReference type="GO" id="GO:0097729">
    <property type="term" value="C:9+2 motile cilium"/>
    <property type="evidence" value="ECO:0007669"/>
    <property type="project" value="UniProtKB-ARBA"/>
</dbReference>
<evidence type="ECO:0000256" key="12">
    <source>
        <dbReference type="ARBA" id="ARBA00023212"/>
    </source>
</evidence>
<evidence type="ECO:0000256" key="18">
    <source>
        <dbReference type="SAM" id="MobiDB-lite"/>
    </source>
</evidence>
<dbReference type="Gene3D" id="1.10.472.130">
    <property type="match status" value="1"/>
</dbReference>
<dbReference type="GO" id="GO:0008017">
    <property type="term" value="F:microtubule binding"/>
    <property type="evidence" value="ECO:0007669"/>
    <property type="project" value="UniProtKB-ARBA"/>
</dbReference>
<dbReference type="FunFam" id="3.20.180.20:FF:000001">
    <property type="entry name" value="Dynein axonemal heavy chain 5"/>
    <property type="match status" value="1"/>
</dbReference>
<comment type="caution">
    <text evidence="20">The sequence shown here is derived from an EMBL/GenBank/DDBJ whole genome shotgun (WGS) entry which is preliminary data.</text>
</comment>
<keyword evidence="21" id="KW-1185">Reference proteome</keyword>
<comment type="similarity">
    <text evidence="2">Belongs to the dynein heavy chain family.</text>
</comment>
<evidence type="ECO:0000256" key="8">
    <source>
        <dbReference type="ARBA" id="ARBA00023017"/>
    </source>
</evidence>
<accession>A0A8J6HCL8</accession>
<evidence type="ECO:0000313" key="21">
    <source>
        <dbReference type="Proteomes" id="UP000719412"/>
    </source>
</evidence>
<dbReference type="InterPro" id="IPR041658">
    <property type="entry name" value="AAA_lid_11"/>
</dbReference>
<dbReference type="FunFam" id="1.20.140.100:FF:000013">
    <property type="entry name" value="Dynein heavy chain 10, axonemal"/>
    <property type="match status" value="1"/>
</dbReference>
<dbReference type="GO" id="GO:0005524">
    <property type="term" value="F:ATP binding"/>
    <property type="evidence" value="ECO:0007669"/>
    <property type="project" value="UniProtKB-KW"/>
</dbReference>
<keyword evidence="3" id="KW-0963">Cytoplasm</keyword>
<keyword evidence="4" id="KW-0493">Microtubule</keyword>
<keyword evidence="9 17" id="KW-0175">Coiled coil</keyword>
<dbReference type="FunFam" id="1.20.920.20:FF:000001">
    <property type="entry name" value="dynein heavy chain 2, axonemal"/>
    <property type="match status" value="1"/>
</dbReference>
<dbReference type="InterPro" id="IPR043160">
    <property type="entry name" value="Dynein_C_barrel"/>
</dbReference>
<dbReference type="Gene3D" id="1.20.58.1120">
    <property type="match status" value="1"/>
</dbReference>
<dbReference type="Pfam" id="PF12777">
    <property type="entry name" value="MT"/>
    <property type="match status" value="1"/>
</dbReference>
<dbReference type="FunFam" id="1.10.8.720:FF:000005">
    <property type="entry name" value="Dynein axonemal heavy chain 10"/>
    <property type="match status" value="1"/>
</dbReference>
<dbReference type="Pfam" id="PF08385">
    <property type="entry name" value="DHC_N1"/>
    <property type="match status" value="1"/>
</dbReference>
<dbReference type="InterPro" id="IPR003593">
    <property type="entry name" value="AAA+_ATPase"/>
</dbReference>
<dbReference type="FunFam" id="3.10.490.20:FF:000006">
    <property type="entry name" value="Dynein axonemal heavy chain 10"/>
    <property type="match status" value="1"/>
</dbReference>
<dbReference type="Gene3D" id="1.10.8.1220">
    <property type="match status" value="1"/>
</dbReference>
<feature type="domain" description="AAA+ ATPase" evidence="19">
    <location>
        <begin position="2532"/>
        <end position="2807"/>
    </location>
</feature>
<keyword evidence="6" id="KW-0547">Nucleotide-binding</keyword>
<dbReference type="Gene3D" id="1.20.140.100">
    <property type="entry name" value="Dynein heavy chain, N-terminal domain 2"/>
    <property type="match status" value="1"/>
</dbReference>
<dbReference type="PANTHER" id="PTHR22878:SF63">
    <property type="entry name" value="DYNEIN AXONEMAL HEAVY CHAIN 10"/>
    <property type="match status" value="1"/>
</dbReference>
<protein>
    <recommendedName>
        <fullName evidence="16">Dynein-1, subspecies f</fullName>
    </recommendedName>
</protein>
<dbReference type="Gene3D" id="1.20.920.30">
    <property type="match status" value="1"/>
</dbReference>
<dbReference type="InterPro" id="IPR043157">
    <property type="entry name" value="Dynein_AAA1S"/>
</dbReference>
<dbReference type="GO" id="GO:0051959">
    <property type="term" value="F:dynein light intermediate chain binding"/>
    <property type="evidence" value="ECO:0007669"/>
    <property type="project" value="InterPro"/>
</dbReference>
<dbReference type="Pfam" id="PF17852">
    <property type="entry name" value="Dynein_AAA_lid"/>
    <property type="match status" value="1"/>
</dbReference>
<dbReference type="GO" id="GO:0036156">
    <property type="term" value="C:inner dynein arm"/>
    <property type="evidence" value="ECO:0007669"/>
    <property type="project" value="UniProtKB-ARBA"/>
</dbReference>
<dbReference type="GO" id="GO:0036159">
    <property type="term" value="P:inner dynein arm assembly"/>
    <property type="evidence" value="ECO:0007669"/>
    <property type="project" value="UniProtKB-ARBA"/>
</dbReference>
<dbReference type="Pfam" id="PF12780">
    <property type="entry name" value="AAA_8"/>
    <property type="match status" value="1"/>
</dbReference>
<sequence>MAVDFRREWVKNSLTRFFGLDSGEYFEAMLAQNDELEYQLTSFLDDDFLKKDETYRRLLYIYKTSYEKLVDEEIMVPEIVKKPSVHEDLAEESKGKKGKGKKGKKGKKKHKKGSKKSTPRSSPSADEGQTMDGEASKKPSRTKAEKKKKKKGKGTKKKGTTESEVSVTEGTDEEEGDEGEDSPQEEGAPSTEGTETKESEDHKDEREDSSPVQGTVSELTDTIGQSTEAETSEEAEGAEKDKEKDKKKKKKKKKKGTSGSETTTTEGTSTPRSGKKKKKKGGKKGKGGKKKKGKHEKEELEAEESEEPEIIYVPKIVQKLVVDHILHGNFGTMNEAVLNTDNKRFVYLFRKTEEGISISNFDNYEEAEAEMPAYFLVGACTGNFLNSLRHLFQEQFQPMMREFFIEPTVKRVSSFKGSSSQNIGVTSETNTFKTPSDFRRMSIHAEKAGDDSGHKGKTVTGEQGSAEEGPKAVSLSDTPIRDDLMAEINALEKSLNWTIEHVDDDIDLPLTNFPEVLQADVPNEELIKDKQLIETLQDMVMAWERHILKVLEIYLAKTPEGHGPIPEYEYWREREAALSAIVEQLKKPMVVRVNDILELAKSPIIDAFINYLVDLKKYYIQARDNVKFLSTVLRHFKTVTSCEDFVRVKDCIPVLIEGLHLIWVLSRYYCTDETMIPLMERIVSCLVEKVRGNLDSQFLFRNPIEHIKKLTQSAKEMLEIWKSSYMETRQKIEDSGKGQRWEFDKKKLFSESDYMATVCKDLYDVATIIEEFNNIFGPELRAMVVDPQKIDNVAKRVERLVIQIESADFDIFSENHKENWEAIMAFFYKEVRKLEQEGVRFIDQSFKTLRSSESALEMLSKLKNVQTRQIILDRLLTKFDVILDQFNKELLVIDDSFTRNKRHPPICKDHPPHGGAIFWVQLLINLVKMPVLKFQKVPELENSAQKEEVFKNYLLMVKTLKSYQNFKFNLWLEHSTPIMEQAMQMDILKFVNAATASRTVEHGRKSIAKSITTIQSGSTGTAPSKASLQHVRSQPKVLKISTAGHVIKWVSGKKMANLVMEKIRSQRSLTWHEVMGDMIVVEQNIEFAINFNDDLFSCIRGAELLDSLKYELPDKIKMIATRKERLQKDVAAVKSMLENYNAIMKKLSVPQMNLLRNEIKHVELFIQQGLSRINWTSLGIVEYANTCQSKIDYLQNLYKQVVHIEDELKIKIHVLSSFNLFDYRTVDEDPERLPCKEFFVEMSDLRVKRVCQMLKIYESLGPILIKIETLALGTNTGKSPFMTTSYSFWEAEIYKGFISFALRNFDTFMIKMQQKKPIFQVDAVVVTPELFLRPTSAEIYNIMVKSVKDFLDKLKRFPRWMNGMCLMCQPQKLPTGEEYIYSFYDDVLRVPDIGDVLQKLQDIAQKTILEVHRHLQKWRRYKNIWCYDKDYTCERFIEKNNQLSKYDDKFMFYADILKDMRNHENYFDISCIRLNLRPLLDTIAEHTTEWKNTLGRLLDKNTKGKMDEMKTTMYDLRSLVNQNIKGLEKFKSVMQAIGTILKNNVNMELEYINCQNIYSILRQHEIEFNPEHEELAYQLEKEWKTLHFSALYREQKLELTKDRFAQMTLTEISDFCEMLDEFVKKFDEEGPGSVGEDLDHGITLMEEYGKMFTELEERRIELINAEMLFDIPLADYSEYLRVKSDFEAMGVIYKFYKTQKHAREVWGRTLWANLDPQALSDGIDGFMKDYRKIPKAIRALPVGQMLDLKMKQFKNVIPLMVALKNEALRERHWQELMQKTGIEFDMSPDRFTLDNMFAMELHRYQDIAEEIINHAIKELSIEKGVKQIAETWTNMNFILHKHMKGNEDRGFVVGSTEEIMQVLEDNSMNLQSMAGSQFVGPFLMQVQKLEKSLANIGEVIDEWLSVQRKWMYLEGIFVGGDIRSQLPEEAKKFDDIDKSFRRIMLETAKRPNVMECCNAPGRLVEFQGLGSGLDRCQKSLNDYLDSKRRRFPRFYFISTEELLSILGSSNPEVVQEHMIKMFDNIKSLRMHLDHNDRMIASAMISSEGEVMEFRHSVHIIGKVEDWMNDVLNEMRRSNRFITKSAIFYYGKIRRPRTEWMMDYQGMVCLAGSQVWWTAEVENVFVKIKKGNKRAMKEYLEQLNKQLDEIVITVRADLSANDRTKFRTIAIIEVHARDIIENFVTDSVTDIREFEWESQLRFYWVNQLDNLWVTQCTGSFEYGYEYMGLNGRLVITPLTDRIYLTITQALIMHLGGAPAGPAGTGKTETTKDLAKAMALLCIVTNCGEGMDFKAIGTTLAGLSQCGAWGCFDEFNRIDISVLSVISTQLQTIRSALMLKLEKFTFEGAEINLDSKVGIFITMNPGYAGRTELPESVKALFRPVVCIVPDLEMICLISLFSDGFLQAKVLAKKMTVLYKLAREQLSKQFHYDWGLRALNAVLRMAGVLKRASPDLNEALVLMRALRDMNHPKFVYEDVPLFLGLIRDLFPGMDCPRVGYPDFNAAVEKGLATHLYIVLPYQVDKVVQLYETMMTRHSTMLVGPTGGGKTVVIQALARAQTILGLKTKIYTLNPKACSVIELYGILDPISRDWTDGLLSNIFRDMNKPTEKQERRYILFDGDVDALWIENMNSVMDDNKLLTLANGERIRLQVPVCALLFEVGDLQYASPATVSRAGMVYVDPKNLGFQPYWDRWVQTRKHPPEREAFQTFYEQYIPDLMAYVLEGTVANKQVPPLKTVIPQSGLNMITQLCYMINSVYPQPQEDTRDPEEEVDAELIEAIFIYCIYNSVGAALVADCRFDFDEFVKSQCSLLKQDDTVENKADSRHLPCSFPTLYDYYFDVQEQVWIAWKWIVPEYEHDSTKRFSEILVPTVDTVRVTYLLNLMNKVGRPIILVGETGTSKTAIIQNFLRSLNPDINILLNINFSSRTSSMDVQKNLESAVEKRTKDIYGPPLGKKLICFIDDMNMPQVDEYGTQQPIALLKLLFERKGFYDRGKDLNWKTLKDVSYFAAMGVAGGGRNEVDPRFMSMFSVFNLIFPSSETLHHIYSCILSGHLSQFPEEVQQAETLITMTLNLYNIIVVQLPPTPSKFHYIFNMRDLSRIVAGMCKTTAKFFFAVHQIVRVWRNEFTRVICDRLISKEDQEFMTIQVKGQIEKYYPTPVKEEVVIPENIDEMSSFEFEEPKEEEVVEEDTEERIDVIEYSMRDPLLFGDYRNAVNEDEIRYYEDLLDYEAIYFLFQEIMEVYNERQEKLNIVLFDDALEHLTRIHRGIRLQRGHVMLVGVGGSGKNSLTKIAAFTASCEIFEIVLCKGYNETMFKEDLKKLYNQLGIDGKPTVFYFTAAQIVEEGFLEFINNILMIGIVPALFTDDEKEQIIMQLRNAAKNEGYGVAKDSVWQYFLHRCADNLHLVLAMSPSGDILSKRCRSFPGLVNNTTIDWIFHWPMQALFAVASVFLKENPKIPEIYRDHIIEHVVHVHTSIEDYVKDYLIKLRRKNYVTPKHYLDLMQTYLKLLDEKNLYIDSQCNRLQSGMTKIEEASAELAVLNAKLAKQKIRVEEATRQCEAMLAEIDEGTRKATEKKDLASLKSSEIEEQARIISLEKADADEALAAALPALETARLALSDLEKADITEIRSFATPPEAVQTVCECVAIIRGYKEISWKTAKGMMADSNFLKTLQEMNCDLITQAQIRGVKAHMKKSSKLDDMASISKAGYGLLKFVQAVLGYCAVYREVKPKKERVEQLQRDYDAAKKSLEKLYNEIAKLEAALDELNKKYEAAMKRRQELQEETDIMMRRLIAADKLITGLSSERERWTKDLEMLHLEKERLVGNCLLSSAFLSYGGPFTYEFRKQMIYEDWQNDILKREIPLTQPFKIESNLSNDVEISLWNSEGLPPDELSVQNGILTLKGSRFPLCIDPQQQALNWIKRKEEKFNLKILNFNDHDFLKFLDMAIKYGSPILFQDVDDYIDPVVDNVIQKNIKNISGRVFVILGDKEVDYDPNFRMYMTTKFANPTFNPAVYANAVVINYTVTLSGLEDQLLSVVVRNERPDLEEQREKLIEETSENKNLLQNLEDSLLRELSTTTGNMLDNVELVETLENTKGKAKEVSDKLILADETARDINKLRDGYRPVSRRGAILFFVLSDMAGVNAMYQYSLASYLEVFAYSLRKALPHTILVKRLSNIINTLTKNVYDYGCTGIFEVHKLLFSFQMTTKLQQNEQNVSQQELEFFIKGSVSLEKTVRENPAKFITAQGWADLIKLSTDFPDDFGNLPDDVERNLDEWQDWYDLDAPEATEFPCGYKHKLKPFQILMLLRCFRIDRVYRAVDDYITEVTGEEYIMPPVISFDGIFEQSSPMTPVIFVLSPGSDPTAELMKLADRSGFGGGKFRYLSLGQGQEAAALSLLETAIARGQWLMFQNCHLLLSFVRQLEKQLEKVSKPHPDFRLWLTTDPVNNFPIGILQSSLKVVTEPPNGLKLNLRNTYFKIRQQTLDSCAHPVFKSLVYVLAFFHAVVQERRKYDKIGWNICYDFNESDFNVCVQILDTYLTKAMEAKDVRIPWNSLKYLIGEVMYGGRVIDDFDRRIVATYMDEYMGDFLFDTFQPFHFYHDSTVDYVIPPDGLKDDYIEMIDELPLANSPDVFGLHPNAEIGYYTQATKEMWRLLIELQPQTSVGGEGISREEFIENVTHDILQKIPEEYEVWKVRRFFQRVMSPTVVVLLQELERFNTLIATMRRTLTQLLKALAGDIGIDAVLDNVAYSLYNGQLPNAWRRLSPATCKTLGGWIEHFEKRQDQFFNWSNTGEPAVLWISGLHIPETYLAALVQIACRLNNWPLDRSTLYTNVSEYVDPNDVTLRPPAGNCMVHGLYLEGAGWDTENKCLKRSAPKILIEPLPVMNVIPIEAFRLKLQNTLRTPVYTTSQRRNAMGVGLVFEADLGTPEHISHWILQGVCLVLNTD</sequence>
<feature type="domain" description="AAA+ ATPase" evidence="19">
    <location>
        <begin position="2885"/>
        <end position="3038"/>
    </location>
</feature>
<dbReference type="InterPro" id="IPR004273">
    <property type="entry name" value="Dynein_heavy_D6_P-loop"/>
</dbReference>
<dbReference type="Pfam" id="PF12774">
    <property type="entry name" value="AAA_6"/>
    <property type="match status" value="1"/>
</dbReference>
<feature type="region of interest" description="Disordered" evidence="18">
    <location>
        <begin position="85"/>
        <end position="306"/>
    </location>
</feature>
<dbReference type="InterPro" id="IPR035699">
    <property type="entry name" value="AAA_6"/>
</dbReference>
<keyword evidence="12" id="KW-0206">Cytoskeleton</keyword>
<dbReference type="InterPro" id="IPR026983">
    <property type="entry name" value="DHC"/>
</dbReference>
<feature type="region of interest" description="Disordered" evidence="18">
    <location>
        <begin position="446"/>
        <end position="476"/>
    </location>
</feature>
<feature type="coiled-coil region" evidence="17">
    <location>
        <begin position="4045"/>
        <end position="4073"/>
    </location>
</feature>
<keyword evidence="8" id="KW-0243">Dynein</keyword>
<feature type="domain" description="AAA+ ATPase" evidence="19">
    <location>
        <begin position="3270"/>
        <end position="3432"/>
    </location>
</feature>
<dbReference type="Pfam" id="PF12775">
    <property type="entry name" value="AAA_7"/>
    <property type="match status" value="1"/>
</dbReference>
<evidence type="ECO:0000256" key="9">
    <source>
        <dbReference type="ARBA" id="ARBA00023054"/>
    </source>
</evidence>
<dbReference type="Pfam" id="PF12781">
    <property type="entry name" value="AAA_9"/>
    <property type="match status" value="1"/>
</dbReference>
<feature type="compositionally biased region" description="Basic and acidic residues" evidence="18">
    <location>
        <begin position="85"/>
        <end position="95"/>
    </location>
</feature>
<dbReference type="Pfam" id="PF03028">
    <property type="entry name" value="Dynein_heavy"/>
    <property type="match status" value="1"/>
</dbReference>
<dbReference type="FunFam" id="3.40.50.300:FF:000063">
    <property type="entry name" value="dynein heavy chain 6, axonemal"/>
    <property type="match status" value="1"/>
</dbReference>
<dbReference type="InterPro" id="IPR013602">
    <property type="entry name" value="Dynein_heavy_linker"/>
</dbReference>
<reference evidence="20" key="2">
    <citation type="submission" date="2021-08" db="EMBL/GenBank/DDBJ databases">
        <authorList>
            <person name="Eriksson T."/>
        </authorList>
    </citation>
    <scope>NUCLEOTIDE SEQUENCE</scope>
    <source>
        <strain evidence="20">Stoneville</strain>
        <tissue evidence="20">Whole head</tissue>
    </source>
</reference>
<dbReference type="InterPro" id="IPR042228">
    <property type="entry name" value="Dynein_linker_3"/>
</dbReference>
<keyword evidence="11" id="KW-0505">Motor protein</keyword>
<keyword evidence="10" id="KW-0969">Cilium</keyword>
<evidence type="ECO:0000256" key="3">
    <source>
        <dbReference type="ARBA" id="ARBA00022490"/>
    </source>
</evidence>
<comment type="function">
    <text evidence="14">Force generating protein of eukaryotic cilia and flagella. Produces force towards the minus ends of microtubules. Dynein has ATPase activity; the force-producing power stroke is thought to occur on release of ADP. Required for assembly of the I1 inner arm complex and its targeting to the appropriate axoneme location. Also required for phototaxis.</text>
</comment>
<evidence type="ECO:0000256" key="17">
    <source>
        <dbReference type="SAM" id="Coils"/>
    </source>
</evidence>
<keyword evidence="5" id="KW-0677">Repeat</keyword>
<dbReference type="EMBL" id="JABDTM020026214">
    <property type="protein sequence ID" value="KAH0812224.1"/>
    <property type="molecule type" value="Genomic_DNA"/>
</dbReference>
<dbReference type="Pfam" id="PF17857">
    <property type="entry name" value="AAA_lid_1"/>
    <property type="match status" value="1"/>
</dbReference>
<evidence type="ECO:0000256" key="15">
    <source>
        <dbReference type="ARBA" id="ARBA00063032"/>
    </source>
</evidence>
<dbReference type="FunFam" id="3.40.50.300:FF:002141">
    <property type="entry name" value="Dynein heavy chain"/>
    <property type="match status" value="1"/>
</dbReference>
<feature type="compositionally biased region" description="Basic residues" evidence="18">
    <location>
        <begin position="273"/>
        <end position="294"/>
    </location>
</feature>
<feature type="domain" description="AAA+ ATPase" evidence="19">
    <location>
        <begin position="2253"/>
        <end position="2389"/>
    </location>
</feature>
<dbReference type="InterPro" id="IPR027417">
    <property type="entry name" value="P-loop_NTPase"/>
</dbReference>
<dbReference type="InterPro" id="IPR042222">
    <property type="entry name" value="Dynein_2_N"/>
</dbReference>
<dbReference type="FunFam" id="1.10.8.1220:FF:000001">
    <property type="entry name" value="Dynein axonemal heavy chain 5"/>
    <property type="match status" value="1"/>
</dbReference>
<dbReference type="FunFam" id="3.40.50.300:FF:001855">
    <property type="entry name" value="Dynein axonemal heavy chain 10"/>
    <property type="match status" value="1"/>
</dbReference>
<dbReference type="InterPro" id="IPR024743">
    <property type="entry name" value="Dynein_HC_stalk"/>
</dbReference>
<dbReference type="InterPro" id="IPR035706">
    <property type="entry name" value="AAA_9"/>
</dbReference>
<dbReference type="FunFam" id="1.10.8.710:FF:000002">
    <property type="entry name" value="dynein heavy chain 17, axonemal"/>
    <property type="match status" value="1"/>
</dbReference>
<evidence type="ECO:0000256" key="13">
    <source>
        <dbReference type="ARBA" id="ARBA00023273"/>
    </source>
</evidence>
<dbReference type="InterPro" id="IPR024317">
    <property type="entry name" value="Dynein_heavy_chain_D4_dom"/>
</dbReference>
<evidence type="ECO:0000256" key="7">
    <source>
        <dbReference type="ARBA" id="ARBA00022840"/>
    </source>
</evidence>
<feature type="compositionally biased region" description="Basic residues" evidence="18">
    <location>
        <begin position="138"/>
        <end position="158"/>
    </location>
</feature>
<evidence type="ECO:0000313" key="20">
    <source>
        <dbReference type="EMBL" id="KAH0812224.1"/>
    </source>
</evidence>
<dbReference type="PANTHER" id="PTHR22878">
    <property type="entry name" value="DYNEIN HEAVY CHAIN 6, AXONEMAL-LIKE-RELATED"/>
    <property type="match status" value="1"/>
</dbReference>
<dbReference type="GO" id="GO:0005874">
    <property type="term" value="C:microtubule"/>
    <property type="evidence" value="ECO:0007669"/>
    <property type="project" value="UniProtKB-KW"/>
</dbReference>
<dbReference type="InterPro" id="IPR013594">
    <property type="entry name" value="Dynein_heavy_tail"/>
</dbReference>
<dbReference type="Gene3D" id="1.10.287.2620">
    <property type="match status" value="1"/>
</dbReference>